<keyword evidence="2" id="KW-1185">Reference proteome</keyword>
<comment type="caution">
    <text evidence="1">The sequence shown here is derived from an EMBL/GenBank/DDBJ whole genome shotgun (WGS) entry which is preliminary data.</text>
</comment>
<protein>
    <submittedName>
        <fullName evidence="1">Uncharacterized protein</fullName>
    </submittedName>
</protein>
<organism evidence="1 2">
    <name type="scientific">Caballeronia choica</name>
    <dbReference type="NCBI Taxonomy" id="326476"/>
    <lineage>
        <taxon>Bacteria</taxon>
        <taxon>Pseudomonadati</taxon>
        <taxon>Pseudomonadota</taxon>
        <taxon>Betaproteobacteria</taxon>
        <taxon>Burkholderiales</taxon>
        <taxon>Burkholderiaceae</taxon>
        <taxon>Caballeronia</taxon>
    </lineage>
</organism>
<evidence type="ECO:0000313" key="2">
    <source>
        <dbReference type="Proteomes" id="UP000054770"/>
    </source>
</evidence>
<sequence length="30" mass="3437">MLKWRENETIFALHGLSPRFSPAHEGNINA</sequence>
<dbReference type="EMBL" id="FCON02000088">
    <property type="protein sequence ID" value="SAL80005.1"/>
    <property type="molecule type" value="Genomic_DNA"/>
</dbReference>
<dbReference type="Proteomes" id="UP000054770">
    <property type="component" value="Unassembled WGS sequence"/>
</dbReference>
<reference evidence="1" key="1">
    <citation type="submission" date="2016-01" db="EMBL/GenBank/DDBJ databases">
        <authorList>
            <person name="Peeters C."/>
        </authorList>
    </citation>
    <scope>NUCLEOTIDE SEQUENCE [LARGE SCALE GENOMIC DNA]</scope>
    <source>
        <strain evidence="1">LMG 22940</strain>
    </source>
</reference>
<evidence type="ECO:0000313" key="1">
    <source>
        <dbReference type="EMBL" id="SAL80005.1"/>
    </source>
</evidence>
<proteinExistence type="predicted"/>
<name>A0A158KG59_9BURK</name>
<gene>
    <name evidence="1" type="ORF">AWB68_05762</name>
</gene>
<accession>A0A158KG59</accession>
<dbReference type="AlphaFoldDB" id="A0A158KG59"/>